<feature type="non-terminal residue" evidence="2">
    <location>
        <position position="63"/>
    </location>
</feature>
<feature type="compositionally biased region" description="Low complexity" evidence="1">
    <location>
        <begin position="33"/>
        <end position="46"/>
    </location>
</feature>
<feature type="compositionally biased region" description="Low complexity" evidence="1">
    <location>
        <begin position="1"/>
        <end position="16"/>
    </location>
</feature>
<dbReference type="EMBL" id="CADCUX010000476">
    <property type="protein sequence ID" value="CAA9424657.1"/>
    <property type="molecule type" value="Genomic_DNA"/>
</dbReference>
<evidence type="ECO:0000256" key="1">
    <source>
        <dbReference type="SAM" id="MobiDB-lite"/>
    </source>
</evidence>
<gene>
    <name evidence="2" type="ORF">AVDCRST_MAG51-2259</name>
</gene>
<name>A0A6J4PXQ6_9BURK</name>
<dbReference type="AlphaFoldDB" id="A0A6J4PXQ6"/>
<reference evidence="2" key="1">
    <citation type="submission" date="2020-02" db="EMBL/GenBank/DDBJ databases">
        <authorList>
            <person name="Meier V. D."/>
        </authorList>
    </citation>
    <scope>NUCLEOTIDE SEQUENCE</scope>
    <source>
        <strain evidence="2">AVDCRST_MAG51</strain>
    </source>
</reference>
<feature type="non-terminal residue" evidence="2">
    <location>
        <position position="1"/>
    </location>
</feature>
<feature type="region of interest" description="Disordered" evidence="1">
    <location>
        <begin position="1"/>
        <end position="46"/>
    </location>
</feature>
<sequence length="63" mass="6097">CTNPRSSSSAVPAARSTLLPSSPMATARPNAGCSEAASPKPASSSCAMRFRAASGAGASTRAA</sequence>
<evidence type="ECO:0000313" key="2">
    <source>
        <dbReference type="EMBL" id="CAA9424657.1"/>
    </source>
</evidence>
<accession>A0A6J4PXQ6</accession>
<proteinExistence type="predicted"/>
<organism evidence="2">
    <name type="scientific">uncultured Ramlibacter sp</name>
    <dbReference type="NCBI Taxonomy" id="260755"/>
    <lineage>
        <taxon>Bacteria</taxon>
        <taxon>Pseudomonadati</taxon>
        <taxon>Pseudomonadota</taxon>
        <taxon>Betaproteobacteria</taxon>
        <taxon>Burkholderiales</taxon>
        <taxon>Comamonadaceae</taxon>
        <taxon>Ramlibacter</taxon>
        <taxon>environmental samples</taxon>
    </lineage>
</organism>
<protein>
    <submittedName>
        <fullName evidence="2">Uncharacterized protein</fullName>
    </submittedName>
</protein>